<evidence type="ECO:0000313" key="2">
    <source>
        <dbReference type="Proteomes" id="UP000271624"/>
    </source>
</evidence>
<reference evidence="1" key="2">
    <citation type="journal article" date="2019" name="Genome Biol. Evol.">
        <title>Day and night: Metabolic profiles and evolutionary relationships of six axenic non-marine cyanobacteria.</title>
        <authorList>
            <person name="Will S.E."/>
            <person name="Henke P."/>
            <person name="Boedeker C."/>
            <person name="Huang S."/>
            <person name="Brinkmann H."/>
            <person name="Rohde M."/>
            <person name="Jarek M."/>
            <person name="Friedl T."/>
            <person name="Seufert S."/>
            <person name="Schumacher M."/>
            <person name="Overmann J."/>
            <person name="Neumann-Schaal M."/>
            <person name="Petersen J."/>
        </authorList>
    </citation>
    <scope>NUCLEOTIDE SEQUENCE [LARGE SCALE GENOMIC DNA]</scope>
    <source>
        <strain evidence="1">PCC 7102</strain>
    </source>
</reference>
<dbReference type="RefSeq" id="WP_127080565.1">
    <property type="nucleotide sequence ID" value="NZ_RSCL01000004.1"/>
</dbReference>
<dbReference type="AlphaFoldDB" id="A0A433VNH5"/>
<name>A0A433VNH5_9CYAN</name>
<evidence type="ECO:0008006" key="3">
    <source>
        <dbReference type="Google" id="ProtNLM"/>
    </source>
</evidence>
<proteinExistence type="predicted"/>
<gene>
    <name evidence="1" type="ORF">DSM106972_019530</name>
</gene>
<dbReference type="OrthoDB" id="211174at2"/>
<comment type="caution">
    <text evidence="1">The sequence shown here is derived from an EMBL/GenBank/DDBJ whole genome shotgun (WGS) entry which is preliminary data.</text>
</comment>
<keyword evidence="2" id="KW-1185">Reference proteome</keyword>
<dbReference type="EMBL" id="RSCL01000004">
    <property type="protein sequence ID" value="RUT07693.1"/>
    <property type="molecule type" value="Genomic_DNA"/>
</dbReference>
<evidence type="ECO:0000313" key="1">
    <source>
        <dbReference type="EMBL" id="RUT07693.1"/>
    </source>
</evidence>
<protein>
    <recommendedName>
        <fullName evidence="3">TIGR02117 family protein</fullName>
    </recommendedName>
</protein>
<organism evidence="1 2">
    <name type="scientific">Dulcicalothrix desertica PCC 7102</name>
    <dbReference type="NCBI Taxonomy" id="232991"/>
    <lineage>
        <taxon>Bacteria</taxon>
        <taxon>Bacillati</taxon>
        <taxon>Cyanobacteriota</taxon>
        <taxon>Cyanophyceae</taxon>
        <taxon>Nostocales</taxon>
        <taxon>Calotrichaceae</taxon>
        <taxon>Dulcicalothrix</taxon>
    </lineage>
</organism>
<accession>A0A433VNH5</accession>
<dbReference type="Pfam" id="PF09601">
    <property type="entry name" value="DUF2459"/>
    <property type="match status" value="1"/>
</dbReference>
<sequence length="232" mass="26893">MKLRHQLKKYRKLFLVTILAAVMITILGAFTPTKWYYDFSSPCNVNIYVINGGLHSDLILPVKTSKFDWNHFIPLEEIGTDTNQQYQYLSFGWGEHDFFINTPTIADIRIHTVIKALFYPNNTSVMHVRGFNNLPNKKYVDIKCVRISYDNYLRLVQFIQRTFQLDNTGRVIRVANGYNAYGGFYGAIGRYSILRNCNDWTAEALRTANVNTPLWSSLSAPIMWHLRSNCNC</sequence>
<dbReference type="Proteomes" id="UP000271624">
    <property type="component" value="Unassembled WGS sequence"/>
</dbReference>
<reference evidence="1" key="1">
    <citation type="submission" date="2018-12" db="EMBL/GenBank/DDBJ databases">
        <authorList>
            <person name="Will S."/>
            <person name="Neumann-Schaal M."/>
            <person name="Henke P."/>
        </authorList>
    </citation>
    <scope>NUCLEOTIDE SEQUENCE</scope>
    <source>
        <strain evidence="1">PCC 7102</strain>
    </source>
</reference>
<dbReference type="InterPro" id="IPR011727">
    <property type="entry name" value="CHP02117"/>
</dbReference>
<dbReference type="NCBIfam" id="TIGR02117">
    <property type="entry name" value="chp_urease_rgn"/>
    <property type="match status" value="1"/>
</dbReference>